<evidence type="ECO:0000313" key="7">
    <source>
        <dbReference type="Proteomes" id="UP000008363"/>
    </source>
</evidence>
<evidence type="ECO:0000256" key="4">
    <source>
        <dbReference type="ARBA" id="ARBA00023014"/>
    </source>
</evidence>
<dbReference type="NCBIfam" id="NF007422">
    <property type="entry name" value="PRK09965.1"/>
    <property type="match status" value="1"/>
</dbReference>
<dbReference type="RefSeq" id="WP_006337830.1">
    <property type="nucleotide sequence ID" value="NZ_BAHC01000200.1"/>
</dbReference>
<dbReference type="OrthoDB" id="147178at2"/>
<evidence type="ECO:0000313" key="6">
    <source>
        <dbReference type="EMBL" id="GAB92980.1"/>
    </source>
</evidence>
<proteinExistence type="predicted"/>
<evidence type="ECO:0000256" key="3">
    <source>
        <dbReference type="ARBA" id="ARBA00023004"/>
    </source>
</evidence>
<dbReference type="GO" id="GO:0051537">
    <property type="term" value="F:2 iron, 2 sulfur cluster binding"/>
    <property type="evidence" value="ECO:0007669"/>
    <property type="project" value="UniProtKB-KW"/>
</dbReference>
<dbReference type="InterPro" id="IPR017941">
    <property type="entry name" value="Rieske_2Fe-2S"/>
</dbReference>
<feature type="domain" description="Rieske" evidence="5">
    <location>
        <begin position="2"/>
        <end position="97"/>
    </location>
</feature>
<dbReference type="CDD" id="cd03528">
    <property type="entry name" value="Rieske_RO_ferredoxin"/>
    <property type="match status" value="1"/>
</dbReference>
<reference evidence="6 7" key="1">
    <citation type="submission" date="2012-08" db="EMBL/GenBank/DDBJ databases">
        <title>Whole genome shotgun sequence of Gordonia rhizosphera NBRC 16068.</title>
        <authorList>
            <person name="Takarada H."/>
            <person name="Isaki S."/>
            <person name="Hosoyama A."/>
            <person name="Tsuchikane K."/>
            <person name="Katsumata H."/>
            <person name="Baba S."/>
            <person name="Ohji S."/>
            <person name="Yamazaki S."/>
            <person name="Fujita N."/>
        </authorList>
    </citation>
    <scope>NUCLEOTIDE SEQUENCE [LARGE SCALE GENOMIC DNA]</scope>
    <source>
        <strain evidence="6 7">NBRC 16068</strain>
    </source>
</reference>
<dbReference type="Proteomes" id="UP000008363">
    <property type="component" value="Unassembled WGS sequence"/>
</dbReference>
<dbReference type="PROSITE" id="PS51296">
    <property type="entry name" value="RIESKE"/>
    <property type="match status" value="1"/>
</dbReference>
<organism evidence="6 7">
    <name type="scientific">Gordonia rhizosphera NBRC 16068</name>
    <dbReference type="NCBI Taxonomy" id="1108045"/>
    <lineage>
        <taxon>Bacteria</taxon>
        <taxon>Bacillati</taxon>
        <taxon>Actinomycetota</taxon>
        <taxon>Actinomycetes</taxon>
        <taxon>Mycobacteriales</taxon>
        <taxon>Gordoniaceae</taxon>
        <taxon>Gordonia</taxon>
    </lineage>
</organism>
<dbReference type="SUPFAM" id="SSF50022">
    <property type="entry name" value="ISP domain"/>
    <property type="match status" value="1"/>
</dbReference>
<dbReference type="STRING" id="1108045.GORHZ_200_00160"/>
<sequence>MIEVCPLSDLPPGEAIRVEADPAIAVFHTEDGEIYAIDDTCSHQDASLADGWLEGCEVECPLHASKFDLRTGAVDAPPAKRPVRTHVVQIEDGIIWVEPSTEVPNLPPDVRARLGEGAQK</sequence>
<keyword evidence="4" id="KW-0411">Iron-sulfur</keyword>
<accession>K6W1D3</accession>
<dbReference type="AlphaFoldDB" id="K6W1D3"/>
<comment type="caution">
    <text evidence="6">The sequence shown here is derived from an EMBL/GenBank/DDBJ whole genome shotgun (WGS) entry which is preliminary data.</text>
</comment>
<keyword evidence="3" id="KW-0408">Iron</keyword>
<keyword evidence="2" id="KW-0479">Metal-binding</keyword>
<keyword evidence="7" id="KW-1185">Reference proteome</keyword>
<dbReference type="Gene3D" id="2.102.10.10">
    <property type="entry name" value="Rieske [2Fe-2S] iron-sulphur domain"/>
    <property type="match status" value="1"/>
</dbReference>
<dbReference type="EMBL" id="BAHC01000200">
    <property type="protein sequence ID" value="GAB92980.1"/>
    <property type="molecule type" value="Genomic_DNA"/>
</dbReference>
<evidence type="ECO:0000256" key="1">
    <source>
        <dbReference type="ARBA" id="ARBA00022714"/>
    </source>
</evidence>
<dbReference type="GO" id="GO:0016705">
    <property type="term" value="F:oxidoreductase activity, acting on paired donors, with incorporation or reduction of molecular oxygen"/>
    <property type="evidence" value="ECO:0007669"/>
    <property type="project" value="UniProtKB-ARBA"/>
</dbReference>
<gene>
    <name evidence="6" type="ORF">GORHZ_200_00160</name>
</gene>
<dbReference type="Pfam" id="PF00355">
    <property type="entry name" value="Rieske"/>
    <property type="match status" value="1"/>
</dbReference>
<name>K6W1D3_9ACTN</name>
<evidence type="ECO:0000256" key="2">
    <source>
        <dbReference type="ARBA" id="ARBA00022723"/>
    </source>
</evidence>
<evidence type="ECO:0000259" key="5">
    <source>
        <dbReference type="PROSITE" id="PS51296"/>
    </source>
</evidence>
<dbReference type="GO" id="GO:0004497">
    <property type="term" value="F:monooxygenase activity"/>
    <property type="evidence" value="ECO:0007669"/>
    <property type="project" value="UniProtKB-ARBA"/>
</dbReference>
<protein>
    <submittedName>
        <fullName evidence="6">Putative 2Fe-2S ferredoxin</fullName>
    </submittedName>
</protein>
<dbReference type="PANTHER" id="PTHR21496:SF23">
    <property type="entry name" value="3-PHENYLPROPIONATE_CINNAMIC ACID DIOXYGENASE FERREDOXIN SUBUNIT"/>
    <property type="match status" value="1"/>
</dbReference>
<dbReference type="InterPro" id="IPR036922">
    <property type="entry name" value="Rieske_2Fe-2S_sf"/>
</dbReference>
<dbReference type="PANTHER" id="PTHR21496">
    <property type="entry name" value="FERREDOXIN-RELATED"/>
    <property type="match status" value="1"/>
</dbReference>
<dbReference type="eggNOG" id="COG2146">
    <property type="taxonomic scope" value="Bacteria"/>
</dbReference>
<keyword evidence="1" id="KW-0001">2Fe-2S</keyword>
<dbReference type="GO" id="GO:0046872">
    <property type="term" value="F:metal ion binding"/>
    <property type="evidence" value="ECO:0007669"/>
    <property type="project" value="UniProtKB-KW"/>
</dbReference>